<evidence type="ECO:0000256" key="1">
    <source>
        <dbReference type="ARBA" id="ARBA00008045"/>
    </source>
</evidence>
<keyword evidence="3" id="KW-0175">Coiled coil</keyword>
<reference evidence="4 6" key="1">
    <citation type="submission" date="2017-06" db="EMBL/GenBank/DDBJ databases">
        <title>A platform for efficient transgenesis in Macrostomum lignano, a flatworm model organism for stem cell research.</title>
        <authorList>
            <person name="Berezikov E."/>
        </authorList>
    </citation>
    <scope>NUCLEOTIDE SEQUENCE [LARGE SCALE GENOMIC DNA]</scope>
    <source>
        <strain evidence="4">DV1</strain>
        <tissue evidence="4">Whole organism</tissue>
    </source>
</reference>
<feature type="non-terminal residue" evidence="4">
    <location>
        <position position="1"/>
    </location>
</feature>
<dbReference type="Gene3D" id="1.10.287.370">
    <property type="match status" value="1"/>
</dbReference>
<gene>
    <name evidence="4" type="ORF">BOX15_Mlig032216g1</name>
    <name evidence="5" type="ORF">BOX15_Mlig032216g4</name>
</gene>
<dbReference type="GO" id="GO:0005737">
    <property type="term" value="C:cytoplasm"/>
    <property type="evidence" value="ECO:0007669"/>
    <property type="project" value="TreeGrafter"/>
</dbReference>
<proteinExistence type="inferred from homology"/>
<accession>A0A267EN28</accession>
<dbReference type="FunFam" id="1.10.287.370:FF:000003">
    <property type="entry name" value="Prefoldin subunit 6"/>
    <property type="match status" value="1"/>
</dbReference>
<dbReference type="EMBL" id="NIVC01001890">
    <property type="protein sequence ID" value="PAA62908.1"/>
    <property type="molecule type" value="Genomic_DNA"/>
</dbReference>
<dbReference type="GO" id="GO:0051087">
    <property type="term" value="F:protein-folding chaperone binding"/>
    <property type="evidence" value="ECO:0007669"/>
    <property type="project" value="TreeGrafter"/>
</dbReference>
<protein>
    <recommendedName>
        <fullName evidence="7">Prefoldin subunit 6</fullName>
    </recommendedName>
</protein>
<dbReference type="AlphaFoldDB" id="A0A267EN28"/>
<dbReference type="SUPFAM" id="SSF46579">
    <property type="entry name" value="Prefoldin"/>
    <property type="match status" value="1"/>
</dbReference>
<keyword evidence="2" id="KW-0143">Chaperone</keyword>
<dbReference type="CDD" id="cd23161">
    <property type="entry name" value="Prefoldin_6"/>
    <property type="match status" value="1"/>
</dbReference>
<evidence type="ECO:0000313" key="5">
    <source>
        <dbReference type="EMBL" id="PAA83826.1"/>
    </source>
</evidence>
<evidence type="ECO:0000313" key="6">
    <source>
        <dbReference type="Proteomes" id="UP000215902"/>
    </source>
</evidence>
<name>A0A267EN28_9PLAT</name>
<feature type="coiled-coil region" evidence="3">
    <location>
        <begin position="74"/>
        <end position="115"/>
    </location>
</feature>
<comment type="caution">
    <text evidence="4">The sequence shown here is derived from an EMBL/GenBank/DDBJ whole genome shotgun (WGS) entry which is preliminary data.</text>
</comment>
<sequence length="119" mass="13602">KRFQAEVEKLKALHAELSKSVQAVQKLESQMQENKSVQEEMELLGSDAVIYKLEGPVLVKQDTAEALQNVGKRIGYIKEESKRHETQIKDLEKKREELQSALARLQQQFQQAQVKAAAR</sequence>
<evidence type="ECO:0000256" key="3">
    <source>
        <dbReference type="SAM" id="Coils"/>
    </source>
</evidence>
<feature type="coiled-coil region" evidence="3">
    <location>
        <begin position="10"/>
        <end position="47"/>
    </location>
</feature>
<dbReference type="GO" id="GO:0016272">
    <property type="term" value="C:prefoldin complex"/>
    <property type="evidence" value="ECO:0007669"/>
    <property type="project" value="InterPro"/>
</dbReference>
<evidence type="ECO:0000256" key="2">
    <source>
        <dbReference type="ARBA" id="ARBA00023186"/>
    </source>
</evidence>
<dbReference type="PANTHER" id="PTHR21431:SF0">
    <property type="entry name" value="PREFOLDIN SUBUNIT 6"/>
    <property type="match status" value="1"/>
</dbReference>
<dbReference type="Pfam" id="PF01920">
    <property type="entry name" value="Prefoldin_2"/>
    <property type="match status" value="1"/>
</dbReference>
<dbReference type="GO" id="GO:0051131">
    <property type="term" value="P:chaperone-mediated protein complex assembly"/>
    <property type="evidence" value="ECO:0007669"/>
    <property type="project" value="TreeGrafter"/>
</dbReference>
<dbReference type="InterPro" id="IPR002777">
    <property type="entry name" value="PFD_beta-like"/>
</dbReference>
<dbReference type="PANTHER" id="PTHR21431">
    <property type="entry name" value="PREFOLDIN SUBUNIT 6"/>
    <property type="match status" value="1"/>
</dbReference>
<comment type="similarity">
    <text evidence="1">Belongs to the prefoldin subunit beta family.</text>
</comment>
<dbReference type="OrthoDB" id="248120at2759"/>
<evidence type="ECO:0008006" key="7">
    <source>
        <dbReference type="Google" id="ProtNLM"/>
    </source>
</evidence>
<keyword evidence="6" id="KW-1185">Reference proteome</keyword>
<dbReference type="Proteomes" id="UP000215902">
    <property type="component" value="Unassembled WGS sequence"/>
</dbReference>
<dbReference type="EMBL" id="NIVC01000404">
    <property type="protein sequence ID" value="PAA83826.1"/>
    <property type="molecule type" value="Genomic_DNA"/>
</dbReference>
<evidence type="ECO:0000313" key="4">
    <source>
        <dbReference type="EMBL" id="PAA62908.1"/>
    </source>
</evidence>
<organism evidence="4 6">
    <name type="scientific">Macrostomum lignano</name>
    <dbReference type="NCBI Taxonomy" id="282301"/>
    <lineage>
        <taxon>Eukaryota</taxon>
        <taxon>Metazoa</taxon>
        <taxon>Spiralia</taxon>
        <taxon>Lophotrochozoa</taxon>
        <taxon>Platyhelminthes</taxon>
        <taxon>Rhabditophora</taxon>
        <taxon>Macrostomorpha</taxon>
        <taxon>Macrostomida</taxon>
        <taxon>Macrostomidae</taxon>
        <taxon>Macrostomum</taxon>
    </lineage>
</organism>
<dbReference type="InterPro" id="IPR009053">
    <property type="entry name" value="Prefoldin"/>
</dbReference>
<dbReference type="STRING" id="282301.A0A267EN28"/>
<dbReference type="GO" id="GO:0051082">
    <property type="term" value="F:unfolded protein binding"/>
    <property type="evidence" value="ECO:0007669"/>
    <property type="project" value="InterPro"/>
</dbReference>
<dbReference type="GO" id="GO:0006457">
    <property type="term" value="P:protein folding"/>
    <property type="evidence" value="ECO:0007669"/>
    <property type="project" value="InterPro"/>
</dbReference>